<evidence type="ECO:0000256" key="1">
    <source>
        <dbReference type="ARBA" id="ARBA00022801"/>
    </source>
</evidence>
<dbReference type="EMBL" id="MG770215">
    <property type="protein sequence ID" value="AUV60753.1"/>
    <property type="molecule type" value="Genomic_DNA"/>
</dbReference>
<dbReference type="OrthoDB" id="7816at10239"/>
<dbReference type="Gene3D" id="3.40.50.1820">
    <property type="entry name" value="alpha/beta hydrolase"/>
    <property type="match status" value="1"/>
</dbReference>
<evidence type="ECO:0000313" key="3">
    <source>
        <dbReference type="Proteomes" id="UP000241411"/>
    </source>
</evidence>
<dbReference type="SUPFAM" id="SSF53474">
    <property type="entry name" value="alpha/beta-Hydrolases"/>
    <property type="match status" value="1"/>
</dbReference>
<protein>
    <submittedName>
        <fullName evidence="2">Lysin B</fullName>
    </submittedName>
</protein>
<name>A0A2K9VEP8_9CAUD</name>
<dbReference type="Pfam" id="PF01083">
    <property type="entry name" value="Cutinase"/>
    <property type="match status" value="1"/>
</dbReference>
<gene>
    <name evidence="2" type="ORF">SEA_TROJE_48</name>
</gene>
<keyword evidence="1" id="KW-0378">Hydrolase</keyword>
<dbReference type="InterPro" id="IPR000675">
    <property type="entry name" value="Cutinase/axe"/>
</dbReference>
<dbReference type="InterPro" id="IPR029058">
    <property type="entry name" value="AB_hydrolase_fold"/>
</dbReference>
<sequence length="282" mass="31559">MSTYFLALRGTGEKQGSVNNLLYKGYSEAAVKMAYVDIPYPASITVANEGQDIFGTSLAISIGAGVRSLTDHIKLLRQNDPGAKIITAGYSLGCLVLLQAIKEDYLKENIDRMILVANPGTRYMLNTGGNRQVKMPFIYDGIVSGMISDEVVIGAGGDMLDAYTINWERDPIAYLHPKSPLRSVAPWLWALDLDQLNEWFDYVRLELDRKLAWSWTRFWEPGYRDAALEAPDDLMRYMYGGHHTTAYTDAGNFNFAGKPVSGVWIVGRLASSEAWVNNRRER</sequence>
<accession>A0A2K9VEP8</accession>
<dbReference type="Proteomes" id="UP000241411">
    <property type="component" value="Segment"/>
</dbReference>
<proteinExistence type="predicted"/>
<reference evidence="2 3" key="1">
    <citation type="submission" date="2018-01" db="EMBL/GenBank/DDBJ databases">
        <authorList>
            <person name="Farren J.M."/>
            <person name="Htoo L.P."/>
            <person name="Johnson E.S."/>
            <person name="Williams B.R."/>
            <person name="Bonilla J.A."/>
            <person name="Klyczek K."/>
            <person name="Garlena R.A."/>
            <person name="Russell D.A."/>
            <person name="Pope W.H."/>
            <person name="Jacobs-Sera D."/>
            <person name="Hendrix R.W."/>
            <person name="Hatfull G.F."/>
        </authorList>
    </citation>
    <scope>NUCLEOTIDE SEQUENCE [LARGE SCALE GENOMIC DNA]</scope>
</reference>
<evidence type="ECO:0000313" key="2">
    <source>
        <dbReference type="EMBL" id="AUV60753.1"/>
    </source>
</evidence>
<organism evidence="2 3">
    <name type="scientific">Gordonia phage Troje</name>
    <dbReference type="NCBI Taxonomy" id="2079282"/>
    <lineage>
        <taxon>Viruses</taxon>
        <taxon>Duplodnaviria</taxon>
        <taxon>Heunggongvirae</taxon>
        <taxon>Uroviricota</taxon>
        <taxon>Caudoviricetes</taxon>
        <taxon>Emalynvirus</taxon>
        <taxon>Emalynvirus troje</taxon>
    </lineage>
</organism>
<dbReference type="GO" id="GO:0016787">
    <property type="term" value="F:hydrolase activity"/>
    <property type="evidence" value="ECO:0007669"/>
    <property type="project" value="UniProtKB-KW"/>
</dbReference>
<keyword evidence="3" id="KW-1185">Reference proteome</keyword>